<name>A0ABV8LNB6_9ACTN</name>
<keyword evidence="2" id="KW-1185">Reference proteome</keyword>
<organism evidence="1 2">
    <name type="scientific">Hamadaea flava</name>
    <dbReference type="NCBI Taxonomy" id="1742688"/>
    <lineage>
        <taxon>Bacteria</taxon>
        <taxon>Bacillati</taxon>
        <taxon>Actinomycetota</taxon>
        <taxon>Actinomycetes</taxon>
        <taxon>Micromonosporales</taxon>
        <taxon>Micromonosporaceae</taxon>
        <taxon>Hamadaea</taxon>
    </lineage>
</organism>
<reference evidence="2" key="1">
    <citation type="journal article" date="2019" name="Int. J. Syst. Evol. Microbiol.">
        <title>The Global Catalogue of Microorganisms (GCM) 10K type strain sequencing project: providing services to taxonomists for standard genome sequencing and annotation.</title>
        <authorList>
            <consortium name="The Broad Institute Genomics Platform"/>
            <consortium name="The Broad Institute Genome Sequencing Center for Infectious Disease"/>
            <person name="Wu L."/>
            <person name="Ma J."/>
        </authorList>
    </citation>
    <scope>NUCLEOTIDE SEQUENCE [LARGE SCALE GENOMIC DNA]</scope>
    <source>
        <strain evidence="2">CGMCC 4.7289</strain>
    </source>
</reference>
<evidence type="ECO:0008006" key="3">
    <source>
        <dbReference type="Google" id="ProtNLM"/>
    </source>
</evidence>
<dbReference type="RefSeq" id="WP_253753570.1">
    <property type="nucleotide sequence ID" value="NZ_JAMZDZ010000001.1"/>
</dbReference>
<gene>
    <name evidence="1" type="ORF">ACFOZ4_16765</name>
</gene>
<protein>
    <recommendedName>
        <fullName evidence="3">YtkA-like domain-containing protein</fullName>
    </recommendedName>
</protein>
<accession>A0ABV8LNB6</accession>
<dbReference type="EMBL" id="JBHSAY010000009">
    <property type="protein sequence ID" value="MFC4132259.1"/>
    <property type="molecule type" value="Genomic_DNA"/>
</dbReference>
<sequence length="141" mass="15358">MRPKWIYAALAVLGVLAVVLGLSWWRGPALIPLDPPTGQVTIAGQLVLDPAEPASGGLVTARATLSAERDVVLSALTVKVRDEAGAFHDFPTLVDAELSPEPRVFETQRELPAPGTYTYYLAYQLHGTWVSLPPWQRVTVR</sequence>
<comment type="caution">
    <text evidence="1">The sequence shown here is derived from an EMBL/GenBank/DDBJ whole genome shotgun (WGS) entry which is preliminary data.</text>
</comment>
<dbReference type="Proteomes" id="UP001595816">
    <property type="component" value="Unassembled WGS sequence"/>
</dbReference>
<evidence type="ECO:0000313" key="2">
    <source>
        <dbReference type="Proteomes" id="UP001595816"/>
    </source>
</evidence>
<evidence type="ECO:0000313" key="1">
    <source>
        <dbReference type="EMBL" id="MFC4132259.1"/>
    </source>
</evidence>
<proteinExistence type="predicted"/>